<dbReference type="Proteomes" id="UP000789525">
    <property type="component" value="Unassembled WGS sequence"/>
</dbReference>
<evidence type="ECO:0000313" key="1">
    <source>
        <dbReference type="EMBL" id="CAG8684846.1"/>
    </source>
</evidence>
<proteinExistence type="predicted"/>
<comment type="caution">
    <text evidence="1">The sequence shown here is derived from an EMBL/GenBank/DDBJ whole genome shotgun (WGS) entry which is preliminary data.</text>
</comment>
<reference evidence="1" key="1">
    <citation type="submission" date="2021-06" db="EMBL/GenBank/DDBJ databases">
        <authorList>
            <person name="Kallberg Y."/>
            <person name="Tangrot J."/>
            <person name="Rosling A."/>
        </authorList>
    </citation>
    <scope>NUCLEOTIDE SEQUENCE</scope>
    <source>
        <strain evidence="1">CL356</strain>
    </source>
</reference>
<dbReference type="EMBL" id="CAJVPT010027726">
    <property type="protein sequence ID" value="CAG8684846.1"/>
    <property type="molecule type" value="Genomic_DNA"/>
</dbReference>
<protein>
    <submittedName>
        <fullName evidence="1">10128_t:CDS:1</fullName>
    </submittedName>
</protein>
<gene>
    <name evidence="1" type="ORF">ACOLOM_LOCUS9507</name>
</gene>
<sequence length="510" mass="57320">MSQSQSQAYTIFCVLSNHLKTRFSVEVESSITVDRFKEEIVEKRPDVLKHIVPATLTLYRVDIPEDRNFEEKVGIKMEELPDPLLVSSSLSDQDLYPTAPPKKTIHILVVPPSSVDSPQNHPSAFPILNLSPDLGKTEDIDTVRTKIERFLTELRPKIKQFLNSPQEAYWSPPKNTSEEIQRFYEVLAIPLVNNEPSLLFHKLRDTPNPNRDILFKGNNTILCNTSGSGKTRLLLEGLCHEWGFYFVAAQGPDRIGSQDLGAMIEHMASSRGWIPDIFTNPSQVSTANWNNEVIAFDRISRVLIARWQIFHTFIEVAKSCYGEKLPDTIKHAWLLFQALPPLFENNMDPFLAFIDKCLSDADRTVLTKLDSDTSRTAPGSDHKQFFYVLDEIQVLGGQHTKSFSDASGEHPRPNIITSGVGKDKPWIVQHTTGDFILQEVACSNGSGDEELLKGNWNQHGPSSPQKMLNAYVKALSNFDPFDATGTVLDTEPPVSPLMGIASFEWENIDT</sequence>
<accession>A0ACA9P4V5</accession>
<organism evidence="1 2">
    <name type="scientific">Acaulospora colombiana</name>
    <dbReference type="NCBI Taxonomy" id="27376"/>
    <lineage>
        <taxon>Eukaryota</taxon>
        <taxon>Fungi</taxon>
        <taxon>Fungi incertae sedis</taxon>
        <taxon>Mucoromycota</taxon>
        <taxon>Glomeromycotina</taxon>
        <taxon>Glomeromycetes</taxon>
        <taxon>Diversisporales</taxon>
        <taxon>Acaulosporaceae</taxon>
        <taxon>Acaulospora</taxon>
    </lineage>
</organism>
<evidence type="ECO:0000313" key="2">
    <source>
        <dbReference type="Proteomes" id="UP000789525"/>
    </source>
</evidence>
<feature type="non-terminal residue" evidence="1">
    <location>
        <position position="510"/>
    </location>
</feature>
<keyword evidence="2" id="KW-1185">Reference proteome</keyword>
<name>A0ACA9P4V5_9GLOM</name>